<proteinExistence type="inferred from homology"/>
<keyword evidence="6" id="KW-1185">Reference proteome</keyword>
<name>A0A077LV95_9MICO</name>
<evidence type="ECO:0000313" key="5">
    <source>
        <dbReference type="EMBL" id="CCH75920.1"/>
    </source>
</evidence>
<comment type="caution">
    <text evidence="5">The sequence shown here is derived from an EMBL/GenBank/DDBJ whole genome shotgun (WGS) entry which is preliminary data.</text>
</comment>
<feature type="domain" description="HipA-like C-terminal" evidence="4">
    <location>
        <begin position="174"/>
        <end position="384"/>
    </location>
</feature>
<accession>A0A077LV95</accession>
<dbReference type="PANTHER" id="PTHR37419">
    <property type="entry name" value="SERINE/THREONINE-PROTEIN KINASE TOXIN HIPA"/>
    <property type="match status" value="1"/>
</dbReference>
<evidence type="ECO:0000256" key="1">
    <source>
        <dbReference type="ARBA" id="ARBA00010164"/>
    </source>
</evidence>
<evidence type="ECO:0000313" key="6">
    <source>
        <dbReference type="Proteomes" id="UP000035721"/>
    </source>
</evidence>
<dbReference type="STRING" id="1194083.BN12_10067"/>
<reference evidence="5 6" key="1">
    <citation type="journal article" date="2013" name="ISME J.">
        <title>A metabolic model for members of the genus Tetrasphaera involved in enhanced biological phosphorus removal.</title>
        <authorList>
            <person name="Kristiansen R."/>
            <person name="Nguyen H.T.T."/>
            <person name="Saunders A.M."/>
            <person name="Nielsen J.L."/>
            <person name="Wimmer R."/>
            <person name="Le V.Q."/>
            <person name="McIlroy S.J."/>
            <person name="Petrovski S."/>
            <person name="Seviour R.J."/>
            <person name="Calteau A."/>
            <person name="Nielsen K.L."/>
            <person name="Nielsen P.H."/>
        </authorList>
    </citation>
    <scope>NUCLEOTIDE SEQUENCE [LARGE SCALE GENOMIC DNA]</scope>
    <source>
        <strain evidence="5 6">T1-X7</strain>
    </source>
</reference>
<evidence type="ECO:0000256" key="2">
    <source>
        <dbReference type="ARBA" id="ARBA00022679"/>
    </source>
</evidence>
<dbReference type="InterPro" id="IPR052028">
    <property type="entry name" value="HipA_Ser/Thr_kinase"/>
</dbReference>
<dbReference type="EMBL" id="CAJB01000001">
    <property type="protein sequence ID" value="CCH75920.1"/>
    <property type="molecule type" value="Genomic_DNA"/>
</dbReference>
<dbReference type="Pfam" id="PF07804">
    <property type="entry name" value="HipA_C"/>
    <property type="match status" value="1"/>
</dbReference>
<dbReference type="PANTHER" id="PTHR37419:SF8">
    <property type="entry name" value="TOXIN YJJJ"/>
    <property type="match status" value="1"/>
</dbReference>
<evidence type="ECO:0000256" key="3">
    <source>
        <dbReference type="ARBA" id="ARBA00022777"/>
    </source>
</evidence>
<protein>
    <recommendedName>
        <fullName evidence="4">HipA-like C-terminal domain-containing protein</fullName>
    </recommendedName>
</protein>
<keyword evidence="2" id="KW-0808">Transferase</keyword>
<keyword evidence="3" id="KW-0418">Kinase</keyword>
<sequence>MNRTADVYLDGWGHPVLVGRAYFATNPRGVSTTFRYDDAYLADRNAFALDPALPLFAGQHAVADGLPYSFTDCAPDRWGRNLMRLHALDVAAGRTRREVTDVDFLLGVSDHTRHGALRFTDPDSGPAGPFLAGDPDVPKLLELPRLLHAAEQVDLSDGDDLSAVKELLEAGTGSLGGARPKASVRDGDRLLIAKFASPRDAWDVIAWEKTALDLAERAGIEVPRRRLHRIHGKAVLLLDRFDRTDRGARIPYVSAMTLLTTRDGASDADYVDLAEALSEQGAITVKADLVELWRRVAFSVAVHNTDDHLRNHGFLRGTAGWTPSPMFDVNPNPDVATQRLTGIGTAHARDEELDGLMSSAATFGLTDHRARLLLHDVAAATSEWRQTATRNGIDDREQSLMTDAFDGLRPAIASLDS</sequence>
<dbReference type="GO" id="GO:0004674">
    <property type="term" value="F:protein serine/threonine kinase activity"/>
    <property type="evidence" value="ECO:0007669"/>
    <property type="project" value="TreeGrafter"/>
</dbReference>
<dbReference type="AlphaFoldDB" id="A0A077LV95"/>
<dbReference type="Proteomes" id="UP000035721">
    <property type="component" value="Unassembled WGS sequence"/>
</dbReference>
<dbReference type="GO" id="GO:0005829">
    <property type="term" value="C:cytosol"/>
    <property type="evidence" value="ECO:0007669"/>
    <property type="project" value="TreeGrafter"/>
</dbReference>
<organism evidence="5 6">
    <name type="scientific">Nostocoides japonicum T1-X7</name>
    <dbReference type="NCBI Taxonomy" id="1194083"/>
    <lineage>
        <taxon>Bacteria</taxon>
        <taxon>Bacillati</taxon>
        <taxon>Actinomycetota</taxon>
        <taxon>Actinomycetes</taxon>
        <taxon>Micrococcales</taxon>
        <taxon>Intrasporangiaceae</taxon>
        <taxon>Nostocoides</taxon>
    </lineage>
</organism>
<gene>
    <name evidence="5" type="ORF">BN12_10067</name>
</gene>
<evidence type="ECO:0000259" key="4">
    <source>
        <dbReference type="Pfam" id="PF07804"/>
    </source>
</evidence>
<comment type="similarity">
    <text evidence="1">Belongs to the HipA Ser/Thr kinase family.</text>
</comment>
<dbReference type="InterPro" id="IPR012893">
    <property type="entry name" value="HipA-like_C"/>
</dbReference>